<feature type="active site" description="Proton donor" evidence="4">
    <location>
        <position position="43"/>
    </location>
</feature>
<gene>
    <name evidence="8" type="ORF">L596_014074</name>
</gene>
<evidence type="ECO:0000256" key="6">
    <source>
        <dbReference type="PIRSR" id="PIRSR000097-3"/>
    </source>
</evidence>
<dbReference type="PRINTS" id="PR00069">
    <property type="entry name" value="ALDKETRDTASE"/>
</dbReference>
<dbReference type="PIRSF" id="PIRSF000097">
    <property type="entry name" value="AKR"/>
    <property type="match status" value="1"/>
</dbReference>
<dbReference type="Pfam" id="PF00248">
    <property type="entry name" value="Aldo_ket_red"/>
    <property type="match status" value="1"/>
</dbReference>
<dbReference type="PANTHER" id="PTHR11732">
    <property type="entry name" value="ALDO/KETO REDUCTASE"/>
    <property type="match status" value="1"/>
</dbReference>
<evidence type="ECO:0000256" key="1">
    <source>
        <dbReference type="ARBA" id="ARBA00007905"/>
    </source>
</evidence>
<dbReference type="GO" id="GO:0016491">
    <property type="term" value="F:oxidoreductase activity"/>
    <property type="evidence" value="ECO:0007669"/>
    <property type="project" value="UniProtKB-KW"/>
</dbReference>
<reference evidence="8 9" key="1">
    <citation type="journal article" date="2015" name="Genome Biol.">
        <title>Comparative genomics of Steinernema reveals deeply conserved gene regulatory networks.</title>
        <authorList>
            <person name="Dillman A.R."/>
            <person name="Macchietto M."/>
            <person name="Porter C.F."/>
            <person name="Rogers A."/>
            <person name="Williams B."/>
            <person name="Antoshechkin I."/>
            <person name="Lee M.M."/>
            <person name="Goodwin Z."/>
            <person name="Lu X."/>
            <person name="Lewis E.E."/>
            <person name="Goodrich-Blair H."/>
            <person name="Stock S.P."/>
            <person name="Adams B.J."/>
            <person name="Sternberg P.W."/>
            <person name="Mortazavi A."/>
        </authorList>
    </citation>
    <scope>NUCLEOTIDE SEQUENCE [LARGE SCALE GENOMIC DNA]</scope>
    <source>
        <strain evidence="8 9">ALL</strain>
    </source>
</reference>
<evidence type="ECO:0000313" key="9">
    <source>
        <dbReference type="Proteomes" id="UP000298663"/>
    </source>
</evidence>
<organism evidence="8 9">
    <name type="scientific">Steinernema carpocapsae</name>
    <name type="common">Entomopathogenic nematode</name>
    <dbReference type="NCBI Taxonomy" id="34508"/>
    <lineage>
        <taxon>Eukaryota</taxon>
        <taxon>Metazoa</taxon>
        <taxon>Ecdysozoa</taxon>
        <taxon>Nematoda</taxon>
        <taxon>Chromadorea</taxon>
        <taxon>Rhabditida</taxon>
        <taxon>Tylenchina</taxon>
        <taxon>Panagrolaimomorpha</taxon>
        <taxon>Strongyloidoidea</taxon>
        <taxon>Steinernematidae</taxon>
        <taxon>Steinernema</taxon>
    </lineage>
</organism>
<dbReference type="InterPro" id="IPR018170">
    <property type="entry name" value="Aldo/ket_reductase_CS"/>
</dbReference>
<evidence type="ECO:0000256" key="4">
    <source>
        <dbReference type="PIRSR" id="PIRSR000097-1"/>
    </source>
</evidence>
<dbReference type="STRING" id="34508.A0A4U5NBC8"/>
<comment type="caution">
    <text evidence="8">The sequence shown here is derived from an EMBL/GenBank/DDBJ whole genome shotgun (WGS) entry which is preliminary data.</text>
</comment>
<feature type="domain" description="NADP-dependent oxidoreductase" evidence="7">
    <location>
        <begin position="11"/>
        <end position="287"/>
    </location>
</feature>
<dbReference type="Proteomes" id="UP000298663">
    <property type="component" value="Unassembled WGS sequence"/>
</dbReference>
<reference evidence="8 9" key="2">
    <citation type="journal article" date="2019" name="G3 (Bethesda)">
        <title>Hybrid Assembly of the Genome of the Entomopathogenic Nematode Steinernema carpocapsae Identifies the X-Chromosome.</title>
        <authorList>
            <person name="Serra L."/>
            <person name="Macchietto M."/>
            <person name="Macias-Munoz A."/>
            <person name="McGill C.J."/>
            <person name="Rodriguez I.M."/>
            <person name="Rodriguez B."/>
            <person name="Murad R."/>
            <person name="Mortazavi A."/>
        </authorList>
    </citation>
    <scope>NUCLEOTIDE SEQUENCE [LARGE SCALE GENOMIC DNA]</scope>
    <source>
        <strain evidence="8 9">ALL</strain>
    </source>
</reference>
<dbReference type="SUPFAM" id="SSF51430">
    <property type="entry name" value="NAD(P)-linked oxidoreductase"/>
    <property type="match status" value="1"/>
</dbReference>
<sequence>MPTPKKMPLVGLGTWQALPGEVGEAVKKAIKTGYRHLDCAHIYGNQKEIGEALTDLFQSGVVEREEIFVTTKIWNTFHSYNAATGLVDQMLEDLQLEYLDLCLIHWPMGYQEGGELFPKYGEHGEKMHYSDVDYIETWKAMEDMVAAGKIAAIGISNFSEAQIKRVLAAAKIAPAYLQVEMNVYLQHPELVQFCEAKGIVITAYSPLGAAQNPLRKEHHPLLLQDPELKKIAEAHKRTVAQVALRFLTQQGIVVIPKSTSEARIKENFNSQDFTLTDEEIKTIRGLDKRLRICDLSHRDAGHPHYPWKN</sequence>
<dbReference type="FunFam" id="3.20.20.100:FF:000006">
    <property type="entry name" value="Aldo-keto reductase family 1 member A1"/>
    <property type="match status" value="1"/>
</dbReference>
<proteinExistence type="inferred from homology"/>
<protein>
    <recommendedName>
        <fullName evidence="7">NADP-dependent oxidoreductase domain-containing protein</fullName>
    </recommendedName>
</protein>
<feature type="site" description="Lowers pKa of active site Tyr" evidence="6">
    <location>
        <position position="72"/>
    </location>
</feature>
<name>A0A4U5NBC8_STECR</name>
<evidence type="ECO:0000256" key="3">
    <source>
        <dbReference type="ARBA" id="ARBA00023002"/>
    </source>
</evidence>
<dbReference type="Gene3D" id="3.20.20.100">
    <property type="entry name" value="NADP-dependent oxidoreductase domain"/>
    <property type="match status" value="1"/>
</dbReference>
<dbReference type="InterPro" id="IPR023210">
    <property type="entry name" value="NADP_OxRdtase_dom"/>
</dbReference>
<keyword evidence="3" id="KW-0560">Oxidoreductase</keyword>
<accession>A0A4U5NBC8</accession>
<evidence type="ECO:0000313" key="8">
    <source>
        <dbReference type="EMBL" id="TKR79924.1"/>
    </source>
</evidence>
<dbReference type="AlphaFoldDB" id="A0A4U5NBC8"/>
<dbReference type="InterPro" id="IPR020471">
    <property type="entry name" value="AKR"/>
</dbReference>
<evidence type="ECO:0000256" key="5">
    <source>
        <dbReference type="PIRSR" id="PIRSR000097-2"/>
    </source>
</evidence>
<keyword evidence="2" id="KW-0521">NADP</keyword>
<comment type="similarity">
    <text evidence="1">Belongs to the aldo/keto reductase family.</text>
</comment>
<dbReference type="PROSITE" id="PS00798">
    <property type="entry name" value="ALDOKETO_REDUCTASE_1"/>
    <property type="match status" value="1"/>
</dbReference>
<keyword evidence="9" id="KW-1185">Reference proteome</keyword>
<dbReference type="OrthoDB" id="416253at2759"/>
<feature type="binding site" evidence="5">
    <location>
        <position position="105"/>
    </location>
    <ligand>
        <name>substrate</name>
    </ligand>
</feature>
<evidence type="ECO:0000259" key="7">
    <source>
        <dbReference type="Pfam" id="PF00248"/>
    </source>
</evidence>
<dbReference type="InterPro" id="IPR036812">
    <property type="entry name" value="NAD(P)_OxRdtase_dom_sf"/>
</dbReference>
<dbReference type="EMBL" id="AZBU02000004">
    <property type="protein sequence ID" value="TKR79924.1"/>
    <property type="molecule type" value="Genomic_DNA"/>
</dbReference>
<evidence type="ECO:0000256" key="2">
    <source>
        <dbReference type="ARBA" id="ARBA00022857"/>
    </source>
</evidence>